<dbReference type="EMBL" id="CP017606">
    <property type="protein sequence ID" value="ATW30286.1"/>
    <property type="molecule type" value="Genomic_DNA"/>
</dbReference>
<sequence length="118" mass="13377">MGLDDLEHNMHDVIIVNDEYEPYGTTRDDVFIAMSTIKWLDTTGYIYTQNIFSDSASEVLLTEKTLSILKSVPSSLQKQEESLGVRIKNTMKSASKETMKTIGNEVLKNGIKHFIFNN</sequence>
<evidence type="ECO:0000313" key="3">
    <source>
        <dbReference type="Proteomes" id="UP000230008"/>
    </source>
</evidence>
<protein>
    <submittedName>
        <fullName evidence="2">Uncharacterized protein</fullName>
    </submittedName>
</protein>
<dbReference type="RefSeq" id="WP_095034477.1">
    <property type="nucleotide sequence ID" value="NZ_CADIJJ010000011.1"/>
</dbReference>
<reference evidence="3" key="3">
    <citation type="submission" date="2017-11" db="EMBL/GenBank/DDBJ databases">
        <title>PacBio sequencing of new strain of the secondary endosymbiont Candidatus Hamiltonella defensa.</title>
        <authorList>
            <person name="Strand M.R."/>
            <person name="Oliver K."/>
        </authorList>
    </citation>
    <scope>NUCLEOTIDE SEQUENCE [LARGE SCALE GENOMIC DNA]</scope>
    <source>
        <strain evidence="3">A2C</strain>
    </source>
</reference>
<name>A0A2D3T3C1_9ENTR</name>
<evidence type="ECO:0000313" key="1">
    <source>
        <dbReference type="EMBL" id="ASV33860.1"/>
    </source>
</evidence>
<reference evidence="2" key="4">
    <citation type="journal article" date="2018" name="Genome Biol. Evol.">
        <title>Culture-Facilitated Comparative Genomics of the Facultative Symbiont Hamiltonella defensa.</title>
        <authorList>
            <person name="Chevignon G."/>
            <person name="Boyd B.M."/>
            <person name="Brandt J.W."/>
            <person name="Oliver K.M."/>
            <person name="Strand M.R."/>
        </authorList>
    </citation>
    <scope>NUCLEOTIDE SEQUENCE</scope>
    <source>
        <strain evidence="2">A2C</strain>
    </source>
</reference>
<evidence type="ECO:0000313" key="2">
    <source>
        <dbReference type="EMBL" id="ATW30286.1"/>
    </source>
</evidence>
<dbReference type="EMBL" id="CP022932">
    <property type="protein sequence ID" value="ASV33860.1"/>
    <property type="molecule type" value="Genomic_DNA"/>
</dbReference>
<organism evidence="2 3">
    <name type="scientific">Candidatus Williamhamiltonella defendens</name>
    <dbReference type="NCBI Taxonomy" id="138072"/>
    <lineage>
        <taxon>Bacteria</taxon>
        <taxon>Pseudomonadati</taxon>
        <taxon>Pseudomonadota</taxon>
        <taxon>Gammaproteobacteria</taxon>
        <taxon>Enterobacterales</taxon>
        <taxon>Enterobacteriaceae</taxon>
        <taxon>aphid secondary symbionts</taxon>
        <taxon>Candidatus Williamhamiltonella</taxon>
    </lineage>
</organism>
<dbReference type="Proteomes" id="UP000792865">
    <property type="component" value="Chromosome"/>
</dbReference>
<proteinExistence type="predicted"/>
<dbReference type="AlphaFoldDB" id="A0A2D3T3C1"/>
<gene>
    <name evidence="2" type="ORF">BJP41_08125</name>
    <name evidence="1" type="ORF">CJJ18_07520</name>
</gene>
<reference evidence="1" key="2">
    <citation type="submission" date="2017-08" db="EMBL/GenBank/DDBJ databases">
        <title>Genome sequence of Candidatus Hamiltonella defensa from Acyrthosiphon pisum strain MI47.</title>
        <authorList>
            <person name="Patel V.A."/>
            <person name="Chevignon G."/>
            <person name="Russell J.A."/>
            <person name="Oliver K.M."/>
        </authorList>
    </citation>
    <scope>NUCLEOTIDE SEQUENCE</scope>
    <source>
        <strain evidence="1">MI47</strain>
    </source>
</reference>
<dbReference type="Proteomes" id="UP000230008">
    <property type="component" value="Chromosome"/>
</dbReference>
<reference evidence="3" key="1">
    <citation type="submission" date="2016-10" db="EMBL/GenBank/DDBJ databases">
        <authorList>
            <person name="Chevignon G."/>
        </authorList>
    </citation>
    <scope>NUCLEOTIDE SEQUENCE [LARGE SCALE GENOMIC DNA]</scope>
    <source>
        <strain evidence="3">A2C</strain>
    </source>
</reference>
<accession>A0A2D3T3C1</accession>